<dbReference type="GO" id="GO:0015031">
    <property type="term" value="P:protein transport"/>
    <property type="evidence" value="ECO:0007669"/>
    <property type="project" value="UniProtKB-KW"/>
</dbReference>
<keyword evidence="5" id="KW-0653">Protein transport</keyword>
<organism evidence="8 9">
    <name type="scientific">Hypsibius exemplaris</name>
    <name type="common">Freshwater tardigrade</name>
    <dbReference type="NCBI Taxonomy" id="2072580"/>
    <lineage>
        <taxon>Eukaryota</taxon>
        <taxon>Metazoa</taxon>
        <taxon>Ecdysozoa</taxon>
        <taxon>Tardigrada</taxon>
        <taxon>Eutardigrada</taxon>
        <taxon>Parachela</taxon>
        <taxon>Hypsibioidea</taxon>
        <taxon>Hypsibiidae</taxon>
        <taxon>Hypsibius</taxon>
    </lineage>
</organism>
<dbReference type="OrthoDB" id="46189at2759"/>
<keyword evidence="7" id="KW-0472">Membrane</keyword>
<sequence>MDVEVLFQKHTLVELKDVEKKLRTDVERKKEELRDLVSHRYRDLLDAADQIKGMHIAIVNVTEQLELCRSLEPSARAEARHSKVSASVGSTSPQNFPDVLDHFLSAAPEMIFQSLDINDPSRAALLYALLRNMVWRQSAEHPETAEDSRWNFMRAYSDFIAQNITAQFEKISFEPMELAGYFTATAVLSSSSTKLETLRGFLALRTEVIRGLLTTSSALPTKEVLRLLVICILETLRGVHEVFIQIDAVGDYLHEVARATGKAFYPTEEDSSGVLDGIISSAGMTEPVGVEEAKVVVALWLNESVIPEVTRQLMGVLNYVPSILAIADVSRALAVALVDDNAKCPGLQNLEQDLSVSTEDVLALLRVSIRARFFALVQERTAGVLDDIGRHLDDFDRPPREGDVFASRTKFVTSLKGVEAGGDRINTRAKYPGLKLGASIAVPIHPGIGQISTKLSKLAEEIRQTETRRDDAWMREDAMKAYAEMIASLLPLLQARLTKQTPQPARNEQIYAFMAELAAQKVFAHDDSLSGFSDLVDRELDTCLALVFNDWLGKMLDAWKHATLNALREDQDPARWSLNTPPFQDHTVEETNESGEVVQYTVTVPSRGSVTLHAALQTLNAELVRFSGSSRRAPLTDQATKQVYQTVAQCYSDHVEAGLPAGTTKNQALQLTFDLKVVLAFGKRRRALPPVTAQLLQRSVEKVSVCVDPIDYHVILPFLERNVSVHVATVQNLHFSLTFSDSTGATAPVNGSFSESTLTSNSLKSAAVAGPSRSVWFSNAHPLNGT</sequence>
<evidence type="ECO:0000313" key="9">
    <source>
        <dbReference type="Proteomes" id="UP000192578"/>
    </source>
</evidence>
<comment type="caution">
    <text evidence="8">The sequence shown here is derived from an EMBL/GenBank/DDBJ whole genome shotgun (WGS) entry which is preliminary data.</text>
</comment>
<dbReference type="AlphaFoldDB" id="A0A1W0W9P8"/>
<evidence type="ECO:0000256" key="3">
    <source>
        <dbReference type="ARBA" id="ARBA00020978"/>
    </source>
</evidence>
<dbReference type="GO" id="GO:0000139">
    <property type="term" value="C:Golgi membrane"/>
    <property type="evidence" value="ECO:0007669"/>
    <property type="project" value="UniProtKB-SubCell"/>
</dbReference>
<comment type="similarity">
    <text evidence="2">Belongs to the COG1 family.</text>
</comment>
<evidence type="ECO:0000256" key="2">
    <source>
        <dbReference type="ARBA" id="ARBA00006653"/>
    </source>
</evidence>
<proteinExistence type="inferred from homology"/>
<gene>
    <name evidence="8" type="ORF">BV898_13803</name>
</gene>
<dbReference type="PANTHER" id="PTHR31658:SF0">
    <property type="entry name" value="CONSERVED OLIGOMERIC GOLGI COMPLEX SUBUNIT 1"/>
    <property type="match status" value="1"/>
</dbReference>
<evidence type="ECO:0000256" key="6">
    <source>
        <dbReference type="ARBA" id="ARBA00023034"/>
    </source>
</evidence>
<dbReference type="InterPro" id="IPR033370">
    <property type="entry name" value="COG1"/>
</dbReference>
<protein>
    <recommendedName>
        <fullName evidence="3">Conserved oligomeric Golgi complex subunit 1</fullName>
    </recommendedName>
</protein>
<evidence type="ECO:0000313" key="8">
    <source>
        <dbReference type="EMBL" id="OQV11925.1"/>
    </source>
</evidence>
<dbReference type="Pfam" id="PF08700">
    <property type="entry name" value="VPS51_Exo84_N"/>
    <property type="match status" value="1"/>
</dbReference>
<keyword evidence="4" id="KW-0813">Transport</keyword>
<keyword evidence="6" id="KW-0333">Golgi apparatus</keyword>
<dbReference type="GO" id="GO:0017119">
    <property type="term" value="C:Golgi transport complex"/>
    <property type="evidence" value="ECO:0007669"/>
    <property type="project" value="InterPro"/>
</dbReference>
<dbReference type="GO" id="GO:0006891">
    <property type="term" value="P:intra-Golgi vesicle-mediated transport"/>
    <property type="evidence" value="ECO:0007669"/>
    <property type="project" value="InterPro"/>
</dbReference>
<evidence type="ECO:0000256" key="5">
    <source>
        <dbReference type="ARBA" id="ARBA00022927"/>
    </source>
</evidence>
<accession>A0A1W0W9P8</accession>
<comment type="subcellular location">
    <subcellularLocation>
        <location evidence="1">Golgi apparatus membrane</location>
        <topology evidence="1">Peripheral membrane protein</topology>
    </subcellularLocation>
</comment>
<dbReference type="PANTHER" id="PTHR31658">
    <property type="entry name" value="CONSERVED OLIGOMERIC GOLGI COMPLEX SUBUNIT 1"/>
    <property type="match status" value="1"/>
</dbReference>
<reference evidence="9" key="1">
    <citation type="submission" date="2017-01" db="EMBL/GenBank/DDBJ databases">
        <title>Comparative genomics of anhydrobiosis in the tardigrade Hypsibius dujardini.</title>
        <authorList>
            <person name="Yoshida Y."/>
            <person name="Koutsovoulos G."/>
            <person name="Laetsch D."/>
            <person name="Stevens L."/>
            <person name="Kumar S."/>
            <person name="Horikawa D."/>
            <person name="Ishino K."/>
            <person name="Komine S."/>
            <person name="Tomita M."/>
            <person name="Blaxter M."/>
            <person name="Arakawa K."/>
        </authorList>
    </citation>
    <scope>NUCLEOTIDE SEQUENCE [LARGE SCALE GENOMIC DNA]</scope>
    <source>
        <strain evidence="9">Z151</strain>
    </source>
</reference>
<evidence type="ECO:0000256" key="7">
    <source>
        <dbReference type="ARBA" id="ARBA00023136"/>
    </source>
</evidence>
<dbReference type="EMBL" id="MTYJ01000158">
    <property type="protein sequence ID" value="OQV11925.1"/>
    <property type="molecule type" value="Genomic_DNA"/>
</dbReference>
<dbReference type="Proteomes" id="UP000192578">
    <property type="component" value="Unassembled WGS sequence"/>
</dbReference>
<name>A0A1W0W9P8_HYPEX</name>
<evidence type="ECO:0000256" key="4">
    <source>
        <dbReference type="ARBA" id="ARBA00022448"/>
    </source>
</evidence>
<keyword evidence="9" id="KW-1185">Reference proteome</keyword>
<evidence type="ECO:0000256" key="1">
    <source>
        <dbReference type="ARBA" id="ARBA00004395"/>
    </source>
</evidence>